<reference evidence="7" key="1">
    <citation type="submission" date="2024-07" db="EMBL/GenBank/DDBJ databases">
        <title>Two chromosome-level genome assemblies of Korean endemic species Abeliophyllum distichum and Forsythia ovata (Oleaceae).</title>
        <authorList>
            <person name="Jang H."/>
        </authorList>
    </citation>
    <scope>NUCLEOTIDE SEQUENCE [LARGE SCALE GENOMIC DNA]</scope>
</reference>
<dbReference type="Gene3D" id="3.30.720.210">
    <property type="match status" value="1"/>
</dbReference>
<gene>
    <name evidence="6" type="ORF">Fot_40501</name>
</gene>
<comment type="caution">
    <text evidence="6">The sequence shown here is derived from an EMBL/GenBank/DDBJ whole genome shotgun (WGS) entry which is preliminary data.</text>
</comment>
<evidence type="ECO:0000259" key="5">
    <source>
        <dbReference type="Pfam" id="PF06480"/>
    </source>
</evidence>
<dbReference type="EMBL" id="JBFOLJ010000011">
    <property type="protein sequence ID" value="KAL2496744.1"/>
    <property type="molecule type" value="Genomic_DNA"/>
</dbReference>
<dbReference type="Proteomes" id="UP001604277">
    <property type="component" value="Unassembled WGS sequence"/>
</dbReference>
<organism evidence="6 7">
    <name type="scientific">Forsythia ovata</name>
    <dbReference type="NCBI Taxonomy" id="205694"/>
    <lineage>
        <taxon>Eukaryota</taxon>
        <taxon>Viridiplantae</taxon>
        <taxon>Streptophyta</taxon>
        <taxon>Embryophyta</taxon>
        <taxon>Tracheophyta</taxon>
        <taxon>Spermatophyta</taxon>
        <taxon>Magnoliopsida</taxon>
        <taxon>eudicotyledons</taxon>
        <taxon>Gunneridae</taxon>
        <taxon>Pentapetalae</taxon>
        <taxon>asterids</taxon>
        <taxon>lamiids</taxon>
        <taxon>Lamiales</taxon>
        <taxon>Oleaceae</taxon>
        <taxon>Forsythieae</taxon>
        <taxon>Forsythia</taxon>
    </lineage>
</organism>
<sequence>MAASSACVVGNGLSTHNTRTRLSKEIYGKQFIQSLRLPSLSKTSKTVIVRASVDQRPDEGRRGFLKLLLGNAGLAAPALLGNGKAFADEQGVSNSRMSYSRFLEYLDKDRVTKVDLFENGTIAIVEAISPELGNRVQRVRVQLPGLSQELLQKFREKNIDFAAHNAQEDSGKSSNIAPTVDTNYDVHCLRSITTLDAI</sequence>
<evidence type="ECO:0000313" key="7">
    <source>
        <dbReference type="Proteomes" id="UP001604277"/>
    </source>
</evidence>
<dbReference type="AlphaFoldDB" id="A0ABD1S7M2"/>
<evidence type="ECO:0000256" key="3">
    <source>
        <dbReference type="ARBA" id="ARBA00022946"/>
    </source>
</evidence>
<feature type="domain" description="Peptidase M41 FtsH extracellular" evidence="5">
    <location>
        <begin position="93"/>
        <end position="163"/>
    </location>
</feature>
<dbReference type="InterPro" id="IPR011546">
    <property type="entry name" value="Pept_M41_FtsH_extracell"/>
</dbReference>
<protein>
    <submittedName>
        <fullName evidence="6">ATP-dependent zinc metalloprotease FTSH 2</fullName>
    </submittedName>
</protein>
<keyword evidence="3" id="KW-0809">Transit peptide</keyword>
<keyword evidence="1" id="KW-0645">Protease</keyword>
<proteinExistence type="predicted"/>
<keyword evidence="4" id="KW-0793">Thylakoid</keyword>
<evidence type="ECO:0000256" key="1">
    <source>
        <dbReference type="ARBA" id="ARBA00022670"/>
    </source>
</evidence>
<accession>A0ABD1S7M2</accession>
<dbReference type="GO" id="GO:0008237">
    <property type="term" value="F:metallopeptidase activity"/>
    <property type="evidence" value="ECO:0007669"/>
    <property type="project" value="UniProtKB-KW"/>
</dbReference>
<evidence type="ECO:0000256" key="4">
    <source>
        <dbReference type="ARBA" id="ARBA00023078"/>
    </source>
</evidence>
<dbReference type="FunFam" id="3.30.720.210:FF:000002">
    <property type="entry name" value="ATP-dependent zinc metalloprotease FTSH chloroplastic"/>
    <property type="match status" value="1"/>
</dbReference>
<evidence type="ECO:0000256" key="2">
    <source>
        <dbReference type="ARBA" id="ARBA00022801"/>
    </source>
</evidence>
<dbReference type="Pfam" id="PF06480">
    <property type="entry name" value="FtsH_ext"/>
    <property type="match status" value="1"/>
</dbReference>
<evidence type="ECO:0000313" key="6">
    <source>
        <dbReference type="EMBL" id="KAL2496744.1"/>
    </source>
</evidence>
<keyword evidence="2" id="KW-0378">Hydrolase</keyword>
<dbReference type="GO" id="GO:0006508">
    <property type="term" value="P:proteolysis"/>
    <property type="evidence" value="ECO:0007669"/>
    <property type="project" value="UniProtKB-KW"/>
</dbReference>
<name>A0ABD1S7M2_9LAMI</name>
<keyword evidence="7" id="KW-1185">Reference proteome</keyword>
<keyword evidence="6" id="KW-0482">Metalloprotease</keyword>